<dbReference type="Pfam" id="PF00005">
    <property type="entry name" value="ABC_tran"/>
    <property type="match status" value="1"/>
</dbReference>
<dbReference type="InterPro" id="IPR017871">
    <property type="entry name" value="ABC_transporter-like_CS"/>
</dbReference>
<keyword evidence="11" id="KW-1185">Reference proteome</keyword>
<dbReference type="GO" id="GO:0015087">
    <property type="term" value="F:cobalt ion transmembrane transporter activity"/>
    <property type="evidence" value="ECO:0007669"/>
    <property type="project" value="UniProtKB-ARBA"/>
</dbReference>
<keyword evidence="4" id="KW-1003">Cell membrane</keyword>
<dbReference type="RefSeq" id="WP_069939586.1">
    <property type="nucleotide sequence ID" value="NZ_MAMP01000024.1"/>
</dbReference>
<keyword evidence="7" id="KW-1278">Translocase</keyword>
<dbReference type="InterPro" id="IPR003593">
    <property type="entry name" value="AAA+_ATPase"/>
</dbReference>
<evidence type="ECO:0000256" key="3">
    <source>
        <dbReference type="ARBA" id="ARBA00022448"/>
    </source>
</evidence>
<evidence type="ECO:0000259" key="9">
    <source>
        <dbReference type="PROSITE" id="PS50893"/>
    </source>
</evidence>
<dbReference type="GO" id="GO:0016887">
    <property type="term" value="F:ATP hydrolysis activity"/>
    <property type="evidence" value="ECO:0007669"/>
    <property type="project" value="InterPro"/>
</dbReference>
<dbReference type="EMBL" id="MAMP01000024">
    <property type="protein sequence ID" value="OES43808.1"/>
    <property type="molecule type" value="Genomic_DNA"/>
</dbReference>
<dbReference type="Gene3D" id="3.40.50.300">
    <property type="entry name" value="P-loop containing nucleotide triphosphate hydrolases"/>
    <property type="match status" value="1"/>
</dbReference>
<dbReference type="GO" id="GO:0005524">
    <property type="term" value="F:ATP binding"/>
    <property type="evidence" value="ECO:0007669"/>
    <property type="project" value="UniProtKB-KW"/>
</dbReference>
<proteinExistence type="inferred from homology"/>
<dbReference type="PROSITE" id="PS00211">
    <property type="entry name" value="ABC_TRANSPORTER_1"/>
    <property type="match status" value="1"/>
</dbReference>
<dbReference type="Proteomes" id="UP000095658">
    <property type="component" value="Unassembled WGS sequence"/>
</dbReference>
<evidence type="ECO:0000256" key="6">
    <source>
        <dbReference type="ARBA" id="ARBA00022840"/>
    </source>
</evidence>
<keyword evidence="8" id="KW-0472">Membrane</keyword>
<organism evidence="10 11">
    <name type="scientific">Domibacillus iocasae</name>
    <dbReference type="NCBI Taxonomy" id="1714016"/>
    <lineage>
        <taxon>Bacteria</taxon>
        <taxon>Bacillati</taxon>
        <taxon>Bacillota</taxon>
        <taxon>Bacilli</taxon>
        <taxon>Bacillales</taxon>
        <taxon>Bacillaceae</taxon>
        <taxon>Domibacillus</taxon>
    </lineage>
</organism>
<keyword evidence="3" id="KW-0813">Transport</keyword>
<evidence type="ECO:0000256" key="4">
    <source>
        <dbReference type="ARBA" id="ARBA00022475"/>
    </source>
</evidence>
<dbReference type="STRING" id="1714016.BA724_11980"/>
<feature type="domain" description="ABC transporter" evidence="9">
    <location>
        <begin position="2"/>
        <end position="237"/>
    </location>
</feature>
<comment type="similarity">
    <text evidence="2">Belongs to the ABC transporter superfamily.</text>
</comment>
<evidence type="ECO:0000256" key="5">
    <source>
        <dbReference type="ARBA" id="ARBA00022741"/>
    </source>
</evidence>
<evidence type="ECO:0000256" key="7">
    <source>
        <dbReference type="ARBA" id="ARBA00022967"/>
    </source>
</evidence>
<dbReference type="PROSITE" id="PS50893">
    <property type="entry name" value="ABC_TRANSPORTER_2"/>
    <property type="match status" value="1"/>
</dbReference>
<comment type="caution">
    <text evidence="10">The sequence shown here is derived from an EMBL/GenBank/DDBJ whole genome shotgun (WGS) entry which is preliminary data.</text>
</comment>
<gene>
    <name evidence="10" type="ORF">BA724_11980</name>
</gene>
<protein>
    <recommendedName>
        <fullName evidence="9">ABC transporter domain-containing protein</fullName>
    </recommendedName>
</protein>
<dbReference type="FunFam" id="3.40.50.300:FF:000224">
    <property type="entry name" value="Energy-coupling factor transporter ATP-binding protein EcfA"/>
    <property type="match status" value="1"/>
</dbReference>
<dbReference type="SMART" id="SM00382">
    <property type="entry name" value="AAA"/>
    <property type="match status" value="1"/>
</dbReference>
<evidence type="ECO:0000256" key="1">
    <source>
        <dbReference type="ARBA" id="ARBA00004202"/>
    </source>
</evidence>
<dbReference type="GO" id="GO:0042626">
    <property type="term" value="F:ATPase-coupled transmembrane transporter activity"/>
    <property type="evidence" value="ECO:0007669"/>
    <property type="project" value="TreeGrafter"/>
</dbReference>
<dbReference type="OrthoDB" id="9784332at2"/>
<evidence type="ECO:0000313" key="11">
    <source>
        <dbReference type="Proteomes" id="UP000095658"/>
    </source>
</evidence>
<reference evidence="10 11" key="1">
    <citation type="submission" date="2016-06" db="EMBL/GenBank/DDBJ databases">
        <title>Domibacillus iocasae genome sequencing.</title>
        <authorList>
            <person name="Verma A."/>
            <person name="Pal Y."/>
            <person name="Ojha A.K."/>
            <person name="Krishnamurthi S."/>
        </authorList>
    </citation>
    <scope>NUCLEOTIDE SEQUENCE [LARGE SCALE GENOMIC DNA]</scope>
    <source>
        <strain evidence="10 11">DSM 29979</strain>
    </source>
</reference>
<name>A0A1E7DM98_9BACI</name>
<dbReference type="PANTHER" id="PTHR43553">
    <property type="entry name" value="HEAVY METAL TRANSPORTER"/>
    <property type="match status" value="1"/>
</dbReference>
<dbReference type="InterPro" id="IPR050095">
    <property type="entry name" value="ECF_ABC_transporter_ATP-bd"/>
</dbReference>
<dbReference type="GO" id="GO:0043190">
    <property type="term" value="C:ATP-binding cassette (ABC) transporter complex"/>
    <property type="evidence" value="ECO:0007669"/>
    <property type="project" value="TreeGrafter"/>
</dbReference>
<evidence type="ECO:0000256" key="2">
    <source>
        <dbReference type="ARBA" id="ARBA00005417"/>
    </source>
</evidence>
<dbReference type="InterPro" id="IPR027417">
    <property type="entry name" value="P-loop_NTPase"/>
</dbReference>
<dbReference type="InterPro" id="IPR015856">
    <property type="entry name" value="ABC_transpr_CbiO/EcfA_su"/>
</dbReference>
<dbReference type="SUPFAM" id="SSF52540">
    <property type="entry name" value="P-loop containing nucleoside triphosphate hydrolases"/>
    <property type="match status" value="1"/>
</dbReference>
<keyword evidence="6" id="KW-0067">ATP-binding</keyword>
<evidence type="ECO:0000256" key="8">
    <source>
        <dbReference type="ARBA" id="ARBA00023136"/>
    </source>
</evidence>
<dbReference type="AlphaFoldDB" id="A0A1E7DM98"/>
<dbReference type="InterPro" id="IPR003439">
    <property type="entry name" value="ABC_transporter-like_ATP-bd"/>
</dbReference>
<comment type="subcellular location">
    <subcellularLocation>
        <location evidence="1">Cell membrane</location>
        <topology evidence="1">Peripheral membrane protein</topology>
    </subcellularLocation>
</comment>
<sequence>MIQFQNVSASYPDGTVALKNISFSIKPGVNVAVLGESGSGKSTLFQLLAGLIKPVEGVISLNNERLHYKKKDLHYWRTQFGFVLQNPDMQLFAPSVEEDVMYGLLQQGQTPEEARVKAREALNACGVDHLRHKPPHTLSAGEKKRAAIAGAAAMNPDIFVMDEPEAGLDPVNTSRLTALIHNFHQQNKTVICATHNIDFAYEWADEWLILNEGKLLVYGNSKHFFEKDSLRSIIEYPWAYEIGRMTKTFPLTKKDALQQLRKTMTKK</sequence>
<keyword evidence="5" id="KW-0547">Nucleotide-binding</keyword>
<dbReference type="CDD" id="cd03225">
    <property type="entry name" value="ABC_cobalt_CbiO_domain1"/>
    <property type="match status" value="1"/>
</dbReference>
<dbReference type="PANTHER" id="PTHR43553:SF24">
    <property type="entry name" value="ENERGY-COUPLING FACTOR TRANSPORTER ATP-BINDING PROTEIN ECFA1"/>
    <property type="match status" value="1"/>
</dbReference>
<accession>A0A1E7DM98</accession>
<evidence type="ECO:0000313" key="10">
    <source>
        <dbReference type="EMBL" id="OES43808.1"/>
    </source>
</evidence>